<keyword evidence="4" id="KW-1185">Reference proteome</keyword>
<name>A0A024FT55_9STRA</name>
<comment type="caution">
    <text evidence="3">The sequence shown here is derived from an EMBL/GenBank/DDBJ whole genome shotgun (WGS) entry which is preliminary data.</text>
</comment>
<evidence type="ECO:0000256" key="1">
    <source>
        <dbReference type="SAM" id="MobiDB-lite"/>
    </source>
</evidence>
<proteinExistence type="predicted"/>
<evidence type="ECO:0000313" key="3">
    <source>
        <dbReference type="EMBL" id="CCI10052.1"/>
    </source>
</evidence>
<evidence type="ECO:0000313" key="4">
    <source>
        <dbReference type="Proteomes" id="UP000053237"/>
    </source>
</evidence>
<evidence type="ECO:0000256" key="2">
    <source>
        <dbReference type="SAM" id="SignalP"/>
    </source>
</evidence>
<organism evidence="3 4">
    <name type="scientific">Albugo candida</name>
    <dbReference type="NCBI Taxonomy" id="65357"/>
    <lineage>
        <taxon>Eukaryota</taxon>
        <taxon>Sar</taxon>
        <taxon>Stramenopiles</taxon>
        <taxon>Oomycota</taxon>
        <taxon>Peronosporomycetes</taxon>
        <taxon>Albuginales</taxon>
        <taxon>Albuginaceae</taxon>
        <taxon>Albugo</taxon>
    </lineage>
</organism>
<feature type="signal peptide" evidence="2">
    <location>
        <begin position="1"/>
        <end position="27"/>
    </location>
</feature>
<feature type="chain" id="PRO_5001529240" evidence="2">
    <location>
        <begin position="28"/>
        <end position="195"/>
    </location>
</feature>
<feature type="region of interest" description="Disordered" evidence="1">
    <location>
        <begin position="146"/>
        <end position="174"/>
    </location>
</feature>
<sequence>MKPILNFPAAILWFGALDMGGIMPCTGYNDSLSAGNNKHVENQHIQSSEKTNANGVWKYDEELQERSFTARVLTEERHKQEIYRLDISKAQKWSDGSYELWLNGDTPIHFEISNIINPSESEQLARVLNSVYTGLYGVRRSFTDRSSSTKPLLRSSDGDLRNAYPHPRALKTNQMEEANFNSMRLDDASKHQLDS</sequence>
<keyword evidence="2" id="KW-0732">Signal</keyword>
<reference evidence="3 4" key="1">
    <citation type="submission" date="2012-05" db="EMBL/GenBank/DDBJ databases">
        <title>Recombination and specialization in a pathogen metapopulation.</title>
        <authorList>
            <person name="Gardiner A."/>
            <person name="Kemen E."/>
            <person name="Schultz-Larsen T."/>
            <person name="MacLean D."/>
            <person name="Van Oosterhout C."/>
            <person name="Jones J.D.G."/>
        </authorList>
    </citation>
    <scope>NUCLEOTIDE SEQUENCE [LARGE SCALE GENOMIC DNA]</scope>
    <source>
        <strain evidence="3 4">Ac Nc2</strain>
    </source>
</reference>
<dbReference type="InParanoid" id="A0A024FT55"/>
<accession>A0A024FT55</accession>
<gene>
    <name evidence="3" type="ORF">BN9_051120</name>
</gene>
<dbReference type="EMBL" id="CAIX01000067">
    <property type="protein sequence ID" value="CCI10052.1"/>
    <property type="molecule type" value="Genomic_DNA"/>
</dbReference>
<dbReference type="AlphaFoldDB" id="A0A024FT55"/>
<protein>
    <submittedName>
        <fullName evidence="3">Uncharacterized protein</fullName>
    </submittedName>
</protein>
<dbReference type="Proteomes" id="UP000053237">
    <property type="component" value="Unassembled WGS sequence"/>
</dbReference>